<dbReference type="Gene3D" id="3.30.70.270">
    <property type="match status" value="1"/>
</dbReference>
<dbReference type="NCBIfam" id="TIGR00254">
    <property type="entry name" value="GGDEF"/>
    <property type="match status" value="1"/>
</dbReference>
<keyword evidence="6" id="KW-0808">Transferase</keyword>
<feature type="compositionally biased region" description="Low complexity" evidence="4">
    <location>
        <begin position="174"/>
        <end position="192"/>
    </location>
</feature>
<evidence type="ECO:0000256" key="2">
    <source>
        <dbReference type="ARBA" id="ARBA00034247"/>
    </source>
</evidence>
<feature type="region of interest" description="Disordered" evidence="4">
    <location>
        <begin position="158"/>
        <end position="192"/>
    </location>
</feature>
<evidence type="ECO:0000256" key="1">
    <source>
        <dbReference type="ARBA" id="ARBA00012528"/>
    </source>
</evidence>
<dbReference type="EC" id="2.7.7.65" evidence="1"/>
<dbReference type="SUPFAM" id="SSF55073">
    <property type="entry name" value="Nucleotide cyclase"/>
    <property type="match status" value="1"/>
</dbReference>
<dbReference type="PROSITE" id="PS50887">
    <property type="entry name" value="GGDEF"/>
    <property type="match status" value="1"/>
</dbReference>
<keyword evidence="6" id="KW-0548">Nucleotidyltransferase</keyword>
<dbReference type="CDD" id="cd01949">
    <property type="entry name" value="GGDEF"/>
    <property type="match status" value="1"/>
</dbReference>
<dbReference type="InterPro" id="IPR050469">
    <property type="entry name" value="Diguanylate_Cyclase"/>
</dbReference>
<organism evidence="6 7">
    <name type="scientific">Aromatoleum evansii</name>
    <name type="common">Azoarcus evansii</name>
    <dbReference type="NCBI Taxonomy" id="59406"/>
    <lineage>
        <taxon>Bacteria</taxon>
        <taxon>Pseudomonadati</taxon>
        <taxon>Pseudomonadota</taxon>
        <taxon>Betaproteobacteria</taxon>
        <taxon>Rhodocyclales</taxon>
        <taxon>Rhodocyclaceae</taxon>
        <taxon>Aromatoleum</taxon>
    </lineage>
</organism>
<dbReference type="RefSeq" id="WP_407278250.1">
    <property type="nucleotide sequence ID" value="NZ_CP141259.1"/>
</dbReference>
<dbReference type="InterPro" id="IPR029787">
    <property type="entry name" value="Nucleotide_cyclase"/>
</dbReference>
<dbReference type="InterPro" id="IPR043128">
    <property type="entry name" value="Rev_trsase/Diguanyl_cyclase"/>
</dbReference>
<sequence length="603" mass="67022">MPPTLPSEIAREVLRLIAARRLPPTPENFTALYHEVAGTPPASAHAEARLLASFARQLPRDTAERARFVRALDQALADGNTDNARQAFGLYLASLKSDQEPAWNELIATLLRQWETRQIGWTIARKRESLERVLAANDPKTLFTRLRGLVDAWSKLPASPEAPSETAILPPRPSAAAPLAPPADASAAPPAPRLLAPGEAGELLAALREALQLVLETVLPPLLVEQPELAQEAAAFAGAARTSATVEDFASLSPRLRKFGYRLELVAGDRAEIHTGVLNLLRLLLENIDQIVVDDTWLQGQIEVLRELVGKPVNVRLIDDAERRLREVIYKQSQLKHNHSEAQRSLKEMLAGFIDHLADFAASTGAYHDRIGSCADRISAAKDIGEIGGVLLEVMHETRTMRDEAARSRDELQATRERVRDAEAKMDALQHQLDEASRLMRHDQLTGMLNRRGLEEAFDKEAARARRHRSPLSLALLDLDNFKQLNDSFGHRTGDEALVHLATIIRQSLRPQDTISRHGGEEFILLYPDTTLEQAQAALVRLQRELTRNFFLTHDRKVLITFSAGVTEWKPDDTLDSTIQRADEAMYRAKQTGKNKVVAHPLA</sequence>
<dbReference type="EMBL" id="CP141259">
    <property type="protein sequence ID" value="WRL44991.1"/>
    <property type="molecule type" value="Genomic_DNA"/>
</dbReference>
<feature type="coiled-coil region" evidence="3">
    <location>
        <begin position="402"/>
        <end position="439"/>
    </location>
</feature>
<evidence type="ECO:0000313" key="7">
    <source>
        <dbReference type="Proteomes" id="UP001626593"/>
    </source>
</evidence>
<evidence type="ECO:0000259" key="5">
    <source>
        <dbReference type="PROSITE" id="PS50887"/>
    </source>
</evidence>
<name>A0ABZ1AIY9_AROEV</name>
<accession>A0ABZ1AIY9</accession>
<dbReference type="InterPro" id="IPR000160">
    <property type="entry name" value="GGDEF_dom"/>
</dbReference>
<dbReference type="SMART" id="SM00267">
    <property type="entry name" value="GGDEF"/>
    <property type="match status" value="1"/>
</dbReference>
<keyword evidence="7" id="KW-1185">Reference proteome</keyword>
<evidence type="ECO:0000313" key="6">
    <source>
        <dbReference type="EMBL" id="WRL44991.1"/>
    </source>
</evidence>
<dbReference type="Proteomes" id="UP001626593">
    <property type="component" value="Chromosome"/>
</dbReference>
<evidence type="ECO:0000256" key="4">
    <source>
        <dbReference type="SAM" id="MobiDB-lite"/>
    </source>
</evidence>
<feature type="domain" description="GGDEF" evidence="5">
    <location>
        <begin position="470"/>
        <end position="602"/>
    </location>
</feature>
<dbReference type="PANTHER" id="PTHR45138:SF9">
    <property type="entry name" value="DIGUANYLATE CYCLASE DGCM-RELATED"/>
    <property type="match status" value="1"/>
</dbReference>
<dbReference type="Pfam" id="PF00990">
    <property type="entry name" value="GGDEF"/>
    <property type="match status" value="1"/>
</dbReference>
<comment type="catalytic activity">
    <reaction evidence="2">
        <text>2 GTP = 3',3'-c-di-GMP + 2 diphosphate</text>
        <dbReference type="Rhea" id="RHEA:24898"/>
        <dbReference type="ChEBI" id="CHEBI:33019"/>
        <dbReference type="ChEBI" id="CHEBI:37565"/>
        <dbReference type="ChEBI" id="CHEBI:58805"/>
        <dbReference type="EC" id="2.7.7.65"/>
    </reaction>
</comment>
<reference evidence="6 7" key="1">
    <citation type="submission" date="2023-12" db="EMBL/GenBank/DDBJ databases">
        <title>A. evansii MAY27, complete genome.</title>
        <authorList>
            <person name="Wang Y."/>
        </authorList>
    </citation>
    <scope>NUCLEOTIDE SEQUENCE [LARGE SCALE GENOMIC DNA]</scope>
    <source>
        <strain evidence="6 7">MAY27</strain>
    </source>
</reference>
<dbReference type="PANTHER" id="PTHR45138">
    <property type="entry name" value="REGULATORY COMPONENTS OF SENSORY TRANSDUCTION SYSTEM"/>
    <property type="match status" value="1"/>
</dbReference>
<dbReference type="GO" id="GO:0052621">
    <property type="term" value="F:diguanylate cyclase activity"/>
    <property type="evidence" value="ECO:0007669"/>
    <property type="project" value="UniProtKB-EC"/>
</dbReference>
<gene>
    <name evidence="6" type="ORF">U5817_17470</name>
</gene>
<protein>
    <recommendedName>
        <fullName evidence="1">diguanylate cyclase</fullName>
        <ecNumber evidence="1">2.7.7.65</ecNumber>
    </recommendedName>
</protein>
<proteinExistence type="predicted"/>
<keyword evidence="3" id="KW-0175">Coiled coil</keyword>
<evidence type="ECO:0000256" key="3">
    <source>
        <dbReference type="SAM" id="Coils"/>
    </source>
</evidence>